<accession>A0A9Q0C6A6</accession>
<dbReference type="GO" id="GO:0004674">
    <property type="term" value="F:protein serine/threonine kinase activity"/>
    <property type="evidence" value="ECO:0007669"/>
    <property type="project" value="UniProtKB-KW"/>
</dbReference>
<dbReference type="Pfam" id="PF12819">
    <property type="entry name" value="Malectin_like"/>
    <property type="match status" value="1"/>
</dbReference>
<keyword evidence="10" id="KW-0418">Kinase</keyword>
<dbReference type="InterPro" id="IPR008271">
    <property type="entry name" value="Ser/Thr_kinase_AS"/>
</dbReference>
<evidence type="ECO:0000256" key="16">
    <source>
        <dbReference type="PROSITE-ProRule" id="PRU10141"/>
    </source>
</evidence>
<feature type="domain" description="Protein kinase" evidence="18">
    <location>
        <begin position="328"/>
        <end position="519"/>
    </location>
</feature>
<evidence type="ECO:0000256" key="11">
    <source>
        <dbReference type="ARBA" id="ARBA00022840"/>
    </source>
</evidence>
<comment type="subcellular location">
    <subcellularLocation>
        <location evidence="1">Cell membrane</location>
        <topology evidence="1">Single-pass membrane protein</topology>
    </subcellularLocation>
</comment>
<dbReference type="Pfam" id="PF07714">
    <property type="entry name" value="PK_Tyr_Ser-Thr"/>
    <property type="match status" value="1"/>
</dbReference>
<evidence type="ECO:0000256" key="14">
    <source>
        <dbReference type="ARBA" id="ARBA00047899"/>
    </source>
</evidence>
<evidence type="ECO:0000256" key="13">
    <source>
        <dbReference type="ARBA" id="ARBA00023136"/>
    </source>
</evidence>
<keyword evidence="6 17" id="KW-0812">Transmembrane</keyword>
<comment type="catalytic activity">
    <reaction evidence="15">
        <text>L-seryl-[protein] + ATP = O-phospho-L-seryl-[protein] + ADP + H(+)</text>
        <dbReference type="Rhea" id="RHEA:17989"/>
        <dbReference type="Rhea" id="RHEA-COMP:9863"/>
        <dbReference type="Rhea" id="RHEA-COMP:11604"/>
        <dbReference type="ChEBI" id="CHEBI:15378"/>
        <dbReference type="ChEBI" id="CHEBI:29999"/>
        <dbReference type="ChEBI" id="CHEBI:30616"/>
        <dbReference type="ChEBI" id="CHEBI:83421"/>
        <dbReference type="ChEBI" id="CHEBI:456216"/>
        <dbReference type="EC" id="2.7.11.1"/>
    </reaction>
</comment>
<sequence>MQTAVIPVNSSVLEFYWDLSQLDKSSSYWFALHFSEIQLLAQNQSRSFNVTVNDVMVFEKPYSPPYLLIDALYGKNAVRMLQYHVALRATESTTLLPLLNAVELFIDLPIVDNPTVGEDVNIIDAIKAKYQIKRNWAGDPCVPKTYIWDGLTCDYVLSTSPRITALNLASSGLTGDFTTLFSELKALQLLNLSHNDLTGPVPDVLSQLASLTVLDLTGNQLNGTIPDGLLKRSQAGSLTLRLGDNANLCSDPTACTSRDQNKHKGSTRVIIYLVPVIVIVILVGIVLLLCRLRKRKEYSDLSQAGSKDDLIRLKNCQFTYTELVAITNGFERILGKGGFGIVYHGILENGTQVAVKKRSESSAQETIQFLAEAKILARIHHKFLVSMIGYCKDGNCVALVYQYMSEGTLDEHIQGNLAPFTWRQRIRIAMESAQGLEYLHKGCNPPLIHRDVKMNNILLNANLEAKIADFGLSKALPSDTQSHITTLVPGTHGYLDPEYHMTSQLTEKSDVYSFGVVLL</sequence>
<evidence type="ECO:0000256" key="5">
    <source>
        <dbReference type="ARBA" id="ARBA00022679"/>
    </source>
</evidence>
<feature type="binding site" evidence="16">
    <location>
        <position position="357"/>
    </location>
    <ligand>
        <name>ATP</name>
        <dbReference type="ChEBI" id="CHEBI:30616"/>
    </ligand>
</feature>
<keyword evidence="8" id="KW-0677">Repeat</keyword>
<evidence type="ECO:0000256" key="15">
    <source>
        <dbReference type="ARBA" id="ARBA00048679"/>
    </source>
</evidence>
<evidence type="ECO:0000256" key="12">
    <source>
        <dbReference type="ARBA" id="ARBA00022989"/>
    </source>
</evidence>
<dbReference type="EC" id="2.7.11.1" evidence="2"/>
<keyword evidence="3" id="KW-0723">Serine/threonine-protein kinase</keyword>
<dbReference type="InterPro" id="IPR024788">
    <property type="entry name" value="Malectin-like_Carb-bd_dom"/>
</dbReference>
<keyword evidence="5" id="KW-0808">Transferase</keyword>
<keyword evidence="11 16" id="KW-0067">ATP-binding</keyword>
<keyword evidence="9 16" id="KW-0547">Nucleotide-binding</keyword>
<evidence type="ECO:0000259" key="18">
    <source>
        <dbReference type="PROSITE" id="PS50011"/>
    </source>
</evidence>
<dbReference type="PANTHER" id="PTHR45631">
    <property type="entry name" value="OS07G0107800 PROTEIN-RELATED"/>
    <property type="match status" value="1"/>
</dbReference>
<dbReference type="PROSITE" id="PS00107">
    <property type="entry name" value="PROTEIN_KINASE_ATP"/>
    <property type="match status" value="1"/>
</dbReference>
<dbReference type="OrthoDB" id="1909384at2759"/>
<keyword evidence="13 17" id="KW-0472">Membrane</keyword>
<proteinExistence type="predicted"/>
<evidence type="ECO:0000256" key="8">
    <source>
        <dbReference type="ARBA" id="ARBA00022737"/>
    </source>
</evidence>
<evidence type="ECO:0000256" key="10">
    <source>
        <dbReference type="ARBA" id="ARBA00022777"/>
    </source>
</evidence>
<evidence type="ECO:0000256" key="6">
    <source>
        <dbReference type="ARBA" id="ARBA00022692"/>
    </source>
</evidence>
<dbReference type="SMART" id="SM00220">
    <property type="entry name" value="S_TKc"/>
    <property type="match status" value="1"/>
</dbReference>
<keyword evidence="12 17" id="KW-1133">Transmembrane helix</keyword>
<dbReference type="InterPro" id="IPR000719">
    <property type="entry name" value="Prot_kinase_dom"/>
</dbReference>
<keyword evidence="4" id="KW-0433">Leucine-rich repeat</keyword>
<feature type="transmembrane region" description="Helical" evidence="17">
    <location>
        <begin position="269"/>
        <end position="290"/>
    </location>
</feature>
<dbReference type="Proteomes" id="UP001151287">
    <property type="component" value="Unassembled WGS sequence"/>
</dbReference>
<gene>
    <name evidence="19" type="ORF">LUZ63_019506</name>
</gene>
<dbReference type="SUPFAM" id="SSF52058">
    <property type="entry name" value="L domain-like"/>
    <property type="match status" value="1"/>
</dbReference>
<dbReference type="Pfam" id="PF13855">
    <property type="entry name" value="LRR_8"/>
    <property type="match status" value="1"/>
</dbReference>
<evidence type="ECO:0000256" key="17">
    <source>
        <dbReference type="SAM" id="Phobius"/>
    </source>
</evidence>
<dbReference type="InterPro" id="IPR001611">
    <property type="entry name" value="Leu-rich_rpt"/>
</dbReference>
<dbReference type="Gene3D" id="1.10.510.10">
    <property type="entry name" value="Transferase(Phosphotransferase) domain 1"/>
    <property type="match status" value="1"/>
</dbReference>
<comment type="catalytic activity">
    <reaction evidence="14">
        <text>L-threonyl-[protein] + ATP = O-phospho-L-threonyl-[protein] + ADP + H(+)</text>
        <dbReference type="Rhea" id="RHEA:46608"/>
        <dbReference type="Rhea" id="RHEA-COMP:11060"/>
        <dbReference type="Rhea" id="RHEA-COMP:11605"/>
        <dbReference type="ChEBI" id="CHEBI:15378"/>
        <dbReference type="ChEBI" id="CHEBI:30013"/>
        <dbReference type="ChEBI" id="CHEBI:30616"/>
        <dbReference type="ChEBI" id="CHEBI:61977"/>
        <dbReference type="ChEBI" id="CHEBI:456216"/>
        <dbReference type="EC" id="2.7.11.1"/>
    </reaction>
</comment>
<dbReference type="GO" id="GO:0005886">
    <property type="term" value="C:plasma membrane"/>
    <property type="evidence" value="ECO:0007669"/>
    <property type="project" value="UniProtKB-SubCell"/>
</dbReference>
<dbReference type="FunFam" id="3.80.10.10:FF:000129">
    <property type="entry name" value="Leucine-rich repeat receptor-like kinase"/>
    <property type="match status" value="1"/>
</dbReference>
<evidence type="ECO:0000313" key="19">
    <source>
        <dbReference type="EMBL" id="KAJ1688116.1"/>
    </source>
</evidence>
<evidence type="ECO:0000313" key="20">
    <source>
        <dbReference type="Proteomes" id="UP001151287"/>
    </source>
</evidence>
<dbReference type="PROSITE" id="PS50011">
    <property type="entry name" value="PROTEIN_KINASE_DOM"/>
    <property type="match status" value="1"/>
</dbReference>
<name>A0A9Q0C6A6_9POAL</name>
<comment type="caution">
    <text evidence="19">The sequence shown here is derived from an EMBL/GenBank/DDBJ whole genome shotgun (WGS) entry which is preliminary data.</text>
</comment>
<dbReference type="PANTHER" id="PTHR45631:SF202">
    <property type="entry name" value="SENESCENCE-INDUCED RECEPTOR-LIKE SERINE_THREONINE-PROTEIN KINASE"/>
    <property type="match status" value="1"/>
</dbReference>
<dbReference type="Gene3D" id="3.30.200.20">
    <property type="entry name" value="Phosphorylase Kinase, domain 1"/>
    <property type="match status" value="1"/>
</dbReference>
<evidence type="ECO:0000256" key="4">
    <source>
        <dbReference type="ARBA" id="ARBA00022614"/>
    </source>
</evidence>
<dbReference type="InterPro" id="IPR011009">
    <property type="entry name" value="Kinase-like_dom_sf"/>
</dbReference>
<dbReference type="InterPro" id="IPR032675">
    <property type="entry name" value="LRR_dom_sf"/>
</dbReference>
<evidence type="ECO:0000256" key="1">
    <source>
        <dbReference type="ARBA" id="ARBA00004162"/>
    </source>
</evidence>
<dbReference type="Gene3D" id="3.80.10.10">
    <property type="entry name" value="Ribonuclease Inhibitor"/>
    <property type="match status" value="1"/>
</dbReference>
<evidence type="ECO:0000256" key="7">
    <source>
        <dbReference type="ARBA" id="ARBA00022729"/>
    </source>
</evidence>
<organism evidence="19 20">
    <name type="scientific">Rhynchospora breviuscula</name>
    <dbReference type="NCBI Taxonomy" id="2022672"/>
    <lineage>
        <taxon>Eukaryota</taxon>
        <taxon>Viridiplantae</taxon>
        <taxon>Streptophyta</taxon>
        <taxon>Embryophyta</taxon>
        <taxon>Tracheophyta</taxon>
        <taxon>Spermatophyta</taxon>
        <taxon>Magnoliopsida</taxon>
        <taxon>Liliopsida</taxon>
        <taxon>Poales</taxon>
        <taxon>Cyperaceae</taxon>
        <taxon>Cyperoideae</taxon>
        <taxon>Rhynchosporeae</taxon>
        <taxon>Rhynchospora</taxon>
    </lineage>
</organism>
<evidence type="ECO:0000256" key="3">
    <source>
        <dbReference type="ARBA" id="ARBA00022527"/>
    </source>
</evidence>
<reference evidence="19" key="1">
    <citation type="journal article" date="2022" name="Cell">
        <title>Repeat-based holocentromeres influence genome architecture and karyotype evolution.</title>
        <authorList>
            <person name="Hofstatter P.G."/>
            <person name="Thangavel G."/>
            <person name="Lux T."/>
            <person name="Neumann P."/>
            <person name="Vondrak T."/>
            <person name="Novak P."/>
            <person name="Zhang M."/>
            <person name="Costa L."/>
            <person name="Castellani M."/>
            <person name="Scott A."/>
            <person name="Toegelov H."/>
            <person name="Fuchs J."/>
            <person name="Mata-Sucre Y."/>
            <person name="Dias Y."/>
            <person name="Vanzela A.L.L."/>
            <person name="Huettel B."/>
            <person name="Almeida C.C.S."/>
            <person name="Simkova H."/>
            <person name="Souza G."/>
            <person name="Pedrosa-Harand A."/>
            <person name="Macas J."/>
            <person name="Mayer K.F.X."/>
            <person name="Houben A."/>
            <person name="Marques A."/>
        </authorList>
    </citation>
    <scope>NUCLEOTIDE SEQUENCE</scope>
    <source>
        <strain evidence="19">RhyBre1mFocal</strain>
    </source>
</reference>
<evidence type="ECO:0000256" key="2">
    <source>
        <dbReference type="ARBA" id="ARBA00012513"/>
    </source>
</evidence>
<dbReference type="EMBL" id="JAMQYH010000005">
    <property type="protein sequence ID" value="KAJ1688116.1"/>
    <property type="molecule type" value="Genomic_DNA"/>
</dbReference>
<dbReference type="InterPro" id="IPR017441">
    <property type="entry name" value="Protein_kinase_ATP_BS"/>
</dbReference>
<keyword evidence="20" id="KW-1185">Reference proteome</keyword>
<dbReference type="InterPro" id="IPR001245">
    <property type="entry name" value="Ser-Thr/Tyr_kinase_cat_dom"/>
</dbReference>
<dbReference type="AlphaFoldDB" id="A0A9Q0C6A6"/>
<keyword evidence="7" id="KW-0732">Signal</keyword>
<protein>
    <recommendedName>
        <fullName evidence="2">non-specific serine/threonine protein kinase</fullName>
        <ecNumber evidence="2">2.7.11.1</ecNumber>
    </recommendedName>
</protein>
<dbReference type="SUPFAM" id="SSF56112">
    <property type="entry name" value="Protein kinase-like (PK-like)"/>
    <property type="match status" value="1"/>
</dbReference>
<dbReference type="GO" id="GO:0005524">
    <property type="term" value="F:ATP binding"/>
    <property type="evidence" value="ECO:0007669"/>
    <property type="project" value="UniProtKB-UniRule"/>
</dbReference>
<evidence type="ECO:0000256" key="9">
    <source>
        <dbReference type="ARBA" id="ARBA00022741"/>
    </source>
</evidence>
<dbReference type="PROSITE" id="PS00108">
    <property type="entry name" value="PROTEIN_KINASE_ST"/>
    <property type="match status" value="1"/>
</dbReference>